<evidence type="ECO:0000256" key="4">
    <source>
        <dbReference type="ARBA" id="ARBA00023163"/>
    </source>
</evidence>
<dbReference type="Gene3D" id="3.40.50.2300">
    <property type="match status" value="1"/>
</dbReference>
<protein>
    <submittedName>
        <fullName evidence="8">Response regulator transcription factor</fullName>
    </submittedName>
</protein>
<proteinExistence type="predicted"/>
<dbReference type="EMBL" id="CP115300">
    <property type="protein sequence ID" value="WBO64752.1"/>
    <property type="molecule type" value="Genomic_DNA"/>
</dbReference>
<dbReference type="RefSeq" id="WP_270082410.1">
    <property type="nucleotide sequence ID" value="NZ_CP115300.1"/>
</dbReference>
<evidence type="ECO:0000259" key="7">
    <source>
        <dbReference type="PROSITE" id="PS50110"/>
    </source>
</evidence>
<organism evidence="8 9">
    <name type="scientific">Streptomyces camelliae</name>
    <dbReference type="NCBI Taxonomy" id="3004093"/>
    <lineage>
        <taxon>Bacteria</taxon>
        <taxon>Bacillati</taxon>
        <taxon>Actinomycetota</taxon>
        <taxon>Actinomycetes</taxon>
        <taxon>Kitasatosporales</taxon>
        <taxon>Streptomycetaceae</taxon>
        <taxon>Streptomyces</taxon>
    </lineage>
</organism>
<name>A0ABY7P4V5_9ACTN</name>
<feature type="domain" description="Response regulatory" evidence="7">
    <location>
        <begin position="2"/>
        <end position="122"/>
    </location>
</feature>
<keyword evidence="3" id="KW-0238">DNA-binding</keyword>
<dbReference type="PROSITE" id="PS50110">
    <property type="entry name" value="RESPONSE_REGULATORY"/>
    <property type="match status" value="1"/>
</dbReference>
<keyword evidence="1 5" id="KW-0597">Phosphoprotein</keyword>
<evidence type="ECO:0000256" key="2">
    <source>
        <dbReference type="ARBA" id="ARBA00023015"/>
    </source>
</evidence>
<feature type="modified residue" description="4-aspartylphosphate" evidence="5">
    <location>
        <position position="52"/>
    </location>
</feature>
<evidence type="ECO:0000256" key="1">
    <source>
        <dbReference type="ARBA" id="ARBA00022553"/>
    </source>
</evidence>
<keyword evidence="9" id="KW-1185">Reference proteome</keyword>
<gene>
    <name evidence="8" type="ORF">O1G22_18865</name>
</gene>
<feature type="domain" description="HTH luxR-type" evidence="6">
    <location>
        <begin position="146"/>
        <end position="216"/>
    </location>
</feature>
<dbReference type="PANTHER" id="PTHR43214">
    <property type="entry name" value="TWO-COMPONENT RESPONSE REGULATOR"/>
    <property type="match status" value="1"/>
</dbReference>
<evidence type="ECO:0000256" key="3">
    <source>
        <dbReference type="ARBA" id="ARBA00023125"/>
    </source>
</evidence>
<evidence type="ECO:0000259" key="6">
    <source>
        <dbReference type="PROSITE" id="PS50043"/>
    </source>
</evidence>
<dbReference type="InterPro" id="IPR058245">
    <property type="entry name" value="NreC/VraR/RcsB-like_REC"/>
</dbReference>
<dbReference type="InterPro" id="IPR001789">
    <property type="entry name" value="Sig_transdc_resp-reg_receiver"/>
</dbReference>
<reference evidence="8 9" key="1">
    <citation type="submission" date="2022-12" db="EMBL/GenBank/DDBJ databases">
        <authorList>
            <person name="Mo P."/>
        </authorList>
    </citation>
    <scope>NUCLEOTIDE SEQUENCE [LARGE SCALE GENOMIC DNA]</scope>
    <source>
        <strain evidence="8 9">HUAS 2-6</strain>
    </source>
</reference>
<dbReference type="PANTHER" id="PTHR43214:SF24">
    <property type="entry name" value="TRANSCRIPTIONAL REGULATORY PROTEIN NARL-RELATED"/>
    <property type="match status" value="1"/>
</dbReference>
<dbReference type="InterPro" id="IPR039420">
    <property type="entry name" value="WalR-like"/>
</dbReference>
<dbReference type="SUPFAM" id="SSF46894">
    <property type="entry name" value="C-terminal effector domain of the bipartite response regulators"/>
    <property type="match status" value="1"/>
</dbReference>
<dbReference type="Pfam" id="PF00196">
    <property type="entry name" value="GerE"/>
    <property type="match status" value="1"/>
</dbReference>
<evidence type="ECO:0000313" key="9">
    <source>
        <dbReference type="Proteomes" id="UP001212326"/>
    </source>
</evidence>
<dbReference type="InterPro" id="IPR011006">
    <property type="entry name" value="CheY-like_superfamily"/>
</dbReference>
<dbReference type="PRINTS" id="PR00038">
    <property type="entry name" value="HTHLUXR"/>
</dbReference>
<dbReference type="SMART" id="SM00421">
    <property type="entry name" value="HTH_LUXR"/>
    <property type="match status" value="1"/>
</dbReference>
<dbReference type="SUPFAM" id="SSF52172">
    <property type="entry name" value="CheY-like"/>
    <property type="match status" value="1"/>
</dbReference>
<keyword evidence="2" id="KW-0805">Transcription regulation</keyword>
<keyword evidence="4" id="KW-0804">Transcription</keyword>
<accession>A0ABY7P4V5</accession>
<dbReference type="CDD" id="cd17535">
    <property type="entry name" value="REC_NarL-like"/>
    <property type="match status" value="1"/>
</dbReference>
<dbReference type="InterPro" id="IPR000792">
    <property type="entry name" value="Tscrpt_reg_LuxR_C"/>
</dbReference>
<dbReference type="Proteomes" id="UP001212326">
    <property type="component" value="Chromosome"/>
</dbReference>
<dbReference type="SMART" id="SM00448">
    <property type="entry name" value="REC"/>
    <property type="match status" value="1"/>
</dbReference>
<dbReference type="Pfam" id="PF00072">
    <property type="entry name" value="Response_reg"/>
    <property type="match status" value="1"/>
</dbReference>
<sequence>MRVVVAEDLFLLREGLVRLLKARGFEIVAATDSAPGLLGALLEFRPDLAIVDIRLPPTHTDDGLRAALSARERIPGLPILLLSQYVEQIYAQELLADQAGGVGYLLKDRVFSDDQFVDVIRTVAAGGTVMDPEVVTKLLGRRSRGEPGPLSRLTERERQVLELMAEGRSNSAIANRLFISEKAVSKHSTGIFTKLELAPSDDDNRRVLAVLAYLMSAPGDGRIPPSH</sequence>
<dbReference type="PROSITE" id="PS50043">
    <property type="entry name" value="HTH_LUXR_2"/>
    <property type="match status" value="1"/>
</dbReference>
<dbReference type="InterPro" id="IPR016032">
    <property type="entry name" value="Sig_transdc_resp-reg_C-effctor"/>
</dbReference>
<evidence type="ECO:0000256" key="5">
    <source>
        <dbReference type="PROSITE-ProRule" id="PRU00169"/>
    </source>
</evidence>
<dbReference type="CDD" id="cd06170">
    <property type="entry name" value="LuxR_C_like"/>
    <property type="match status" value="1"/>
</dbReference>
<evidence type="ECO:0000313" key="8">
    <source>
        <dbReference type="EMBL" id="WBO64752.1"/>
    </source>
</evidence>